<sequence length="88" mass="10629">MHLIMEVLAEYLYNYHLMEEEERMTIEFMKFKETEDVICKLEKGLRPYHYEENVVLKLDIEKGPSSIAPQHKEYEKAKDALEKKQHEV</sequence>
<protein>
    <submittedName>
        <fullName evidence="2">Uncharacterized protein</fullName>
    </submittedName>
</protein>
<accession>A0A7J6V8A5</accession>
<reference evidence="2 3" key="1">
    <citation type="submission" date="2020-06" db="EMBL/GenBank/DDBJ databases">
        <title>Transcriptomic and genomic resources for Thalictrum thalictroides and T. hernandezii: Facilitating candidate gene discovery in an emerging model plant lineage.</title>
        <authorList>
            <person name="Arias T."/>
            <person name="Riano-Pachon D.M."/>
            <person name="Di Stilio V.S."/>
        </authorList>
    </citation>
    <scope>NUCLEOTIDE SEQUENCE [LARGE SCALE GENOMIC DNA]</scope>
    <source>
        <strain evidence="3">cv. WT478/WT964</strain>
        <tissue evidence="2">Leaves</tissue>
    </source>
</reference>
<organism evidence="2 3">
    <name type="scientific">Thalictrum thalictroides</name>
    <name type="common">Rue-anemone</name>
    <name type="synonym">Anemone thalictroides</name>
    <dbReference type="NCBI Taxonomy" id="46969"/>
    <lineage>
        <taxon>Eukaryota</taxon>
        <taxon>Viridiplantae</taxon>
        <taxon>Streptophyta</taxon>
        <taxon>Embryophyta</taxon>
        <taxon>Tracheophyta</taxon>
        <taxon>Spermatophyta</taxon>
        <taxon>Magnoliopsida</taxon>
        <taxon>Ranunculales</taxon>
        <taxon>Ranunculaceae</taxon>
        <taxon>Thalictroideae</taxon>
        <taxon>Thalictrum</taxon>
    </lineage>
</organism>
<keyword evidence="3" id="KW-1185">Reference proteome</keyword>
<dbReference type="AlphaFoldDB" id="A0A7J6V8A5"/>
<feature type="region of interest" description="Disordered" evidence="1">
    <location>
        <begin position="67"/>
        <end position="88"/>
    </location>
</feature>
<evidence type="ECO:0000313" key="2">
    <source>
        <dbReference type="EMBL" id="KAF5181339.1"/>
    </source>
</evidence>
<proteinExistence type="predicted"/>
<gene>
    <name evidence="2" type="ORF">FRX31_029071</name>
</gene>
<feature type="compositionally biased region" description="Basic and acidic residues" evidence="1">
    <location>
        <begin position="70"/>
        <end position="88"/>
    </location>
</feature>
<name>A0A7J6V8A5_THATH</name>
<evidence type="ECO:0000313" key="3">
    <source>
        <dbReference type="Proteomes" id="UP000554482"/>
    </source>
</evidence>
<dbReference type="Proteomes" id="UP000554482">
    <property type="component" value="Unassembled WGS sequence"/>
</dbReference>
<dbReference type="EMBL" id="JABWDY010036290">
    <property type="protein sequence ID" value="KAF5181339.1"/>
    <property type="molecule type" value="Genomic_DNA"/>
</dbReference>
<comment type="caution">
    <text evidence="2">The sequence shown here is derived from an EMBL/GenBank/DDBJ whole genome shotgun (WGS) entry which is preliminary data.</text>
</comment>
<evidence type="ECO:0000256" key="1">
    <source>
        <dbReference type="SAM" id="MobiDB-lite"/>
    </source>
</evidence>